<dbReference type="EMBL" id="AP006627">
    <property type="protein sequence ID" value="BAD62585.1"/>
    <property type="molecule type" value="Genomic_DNA"/>
</dbReference>
<comment type="similarity">
    <text evidence="1">Belongs to the iron-containing alcohol dehydrogenase family.</text>
</comment>
<dbReference type="InterPro" id="IPR001670">
    <property type="entry name" value="ADH_Fe/GldA"/>
</dbReference>
<dbReference type="STRING" id="66692.ABC0042"/>
<dbReference type="FunFam" id="1.20.1090.10:FF:000001">
    <property type="entry name" value="Aldehyde-alcohol dehydrogenase"/>
    <property type="match status" value="1"/>
</dbReference>
<dbReference type="GO" id="GO:0004022">
    <property type="term" value="F:alcohol dehydrogenase (NAD+) activity"/>
    <property type="evidence" value="ECO:0007669"/>
    <property type="project" value="UniProtKB-ARBA"/>
</dbReference>
<dbReference type="PANTHER" id="PTHR11496:SF102">
    <property type="entry name" value="ALCOHOL DEHYDROGENASE 4"/>
    <property type="match status" value="1"/>
</dbReference>
<feature type="domain" description="Alcohol dehydrogenase iron-type/glycerol dehydrogenase GldA" evidence="3">
    <location>
        <begin position="38"/>
        <end position="205"/>
    </location>
</feature>
<accession>Q5WLZ0</accession>
<dbReference type="FunFam" id="3.40.50.1970:FF:000003">
    <property type="entry name" value="Alcohol dehydrogenase, iron-containing"/>
    <property type="match status" value="1"/>
</dbReference>
<dbReference type="InterPro" id="IPR056798">
    <property type="entry name" value="ADH_Fe_C"/>
</dbReference>
<dbReference type="HOGENOM" id="CLU_007207_0_0_9"/>
<reference evidence="6" key="4">
    <citation type="submission" date="2003-10" db="EMBL/GenBank/DDBJ databases">
        <title>The complete genome sequence of the alkaliphilic Bacillus clausii KSM-K16.</title>
        <authorList>
            <person name="Takaki Y."/>
            <person name="Kageyama Y."/>
            <person name="Shimamura S."/>
            <person name="Suzuki H."/>
            <person name="Nishi S."/>
            <person name="Hatada Y."/>
            <person name="Kawai S."/>
            <person name="Ito S."/>
            <person name="Horikoshi K."/>
        </authorList>
    </citation>
    <scope>NUCLEOTIDE SEQUENCE [LARGE SCALE GENOMIC DNA]</scope>
    <source>
        <strain evidence="6">KSM-K16</strain>
    </source>
</reference>
<reference evidence="5 6" key="3">
    <citation type="journal article" date="1997" name="Protein Eng.">
        <title>High-resolution crystal structure of M-protease: phylogeny aided analysis of the high-alkaline adaptation mechanism.</title>
        <authorList>
            <person name="Shirai T."/>
            <person name="Suzuki A."/>
            <person name="Yamane T."/>
            <person name="Ashida T."/>
            <person name="Kobayashi T."/>
            <person name="Ito S."/>
        </authorList>
    </citation>
    <scope>NUCLEOTIDE SEQUENCE [LARGE SCALE GENOMIC DNA]</scope>
    <source>
        <strain evidence="5 6">KSM-K16</strain>
    </source>
</reference>
<dbReference type="GO" id="GO:0047516">
    <property type="term" value="F:1,3-propanediol dehydrogenase activity"/>
    <property type="evidence" value="ECO:0007669"/>
    <property type="project" value="UniProtKB-EC"/>
</dbReference>
<dbReference type="eggNOG" id="COG1454">
    <property type="taxonomic scope" value="Bacteria"/>
</dbReference>
<name>Q5WLZ0_SHOC1</name>
<evidence type="ECO:0000259" key="3">
    <source>
        <dbReference type="Pfam" id="PF00465"/>
    </source>
</evidence>
<keyword evidence="2 5" id="KW-0560">Oxidoreductase</keyword>
<dbReference type="Gene3D" id="1.20.1090.10">
    <property type="entry name" value="Dehydroquinate synthase-like - alpha domain"/>
    <property type="match status" value="1"/>
</dbReference>
<protein>
    <submittedName>
        <fullName evidence="5">1,3-propanediol dehydrogenase</fullName>
        <ecNumber evidence="5">1.1.1.202</ecNumber>
    </submittedName>
</protein>
<evidence type="ECO:0000256" key="2">
    <source>
        <dbReference type="ARBA" id="ARBA00023002"/>
    </source>
</evidence>
<keyword evidence="6" id="KW-1185">Reference proteome</keyword>
<dbReference type="PANTHER" id="PTHR11496">
    <property type="entry name" value="ALCOHOL DEHYDROGENASE"/>
    <property type="match status" value="1"/>
</dbReference>
<dbReference type="SUPFAM" id="SSF56796">
    <property type="entry name" value="Dehydroquinate synthase-like"/>
    <property type="match status" value="1"/>
</dbReference>
<dbReference type="GO" id="GO:0046872">
    <property type="term" value="F:metal ion binding"/>
    <property type="evidence" value="ECO:0007669"/>
    <property type="project" value="InterPro"/>
</dbReference>
<evidence type="ECO:0000313" key="6">
    <source>
        <dbReference type="Proteomes" id="UP000001168"/>
    </source>
</evidence>
<dbReference type="Gene3D" id="3.40.50.1970">
    <property type="match status" value="1"/>
</dbReference>
<dbReference type="Proteomes" id="UP000001168">
    <property type="component" value="Chromosome"/>
</dbReference>
<reference evidence="5 6" key="2">
    <citation type="journal article" date="1995" name="Appl. Microbiol. Biotechnol.">
        <title>Purification and properties of an alkaline protease from alkalophilic Bacillus sp. KSM-K16.</title>
        <authorList>
            <person name="Kobayashi T."/>
            <person name="Hakamada Y."/>
            <person name="Adachi S."/>
            <person name="Hitomi J."/>
            <person name="Yoshimatsu T."/>
            <person name="Koike K."/>
            <person name="Kawai S."/>
            <person name="Ito S."/>
        </authorList>
    </citation>
    <scope>NUCLEOTIDE SEQUENCE [LARGE SCALE GENOMIC DNA]</scope>
    <source>
        <strain evidence="5 6">KSM-K16</strain>
    </source>
</reference>
<proteinExistence type="inferred from homology"/>
<organism evidence="5 6">
    <name type="scientific">Shouchella clausii (strain KSM-K16)</name>
    <name type="common">Alkalihalobacillus clausii</name>
    <dbReference type="NCBI Taxonomy" id="66692"/>
    <lineage>
        <taxon>Bacteria</taxon>
        <taxon>Bacillati</taxon>
        <taxon>Bacillota</taxon>
        <taxon>Bacilli</taxon>
        <taxon>Bacillales</taxon>
        <taxon>Bacillaceae</taxon>
        <taxon>Shouchella</taxon>
    </lineage>
</organism>
<dbReference type="KEGG" id="bcl:ABC0042"/>
<feature type="domain" description="Fe-containing alcohol dehydrogenase-like C-terminal" evidence="4">
    <location>
        <begin position="216"/>
        <end position="408"/>
    </location>
</feature>
<evidence type="ECO:0000259" key="4">
    <source>
        <dbReference type="Pfam" id="PF25137"/>
    </source>
</evidence>
<evidence type="ECO:0000256" key="1">
    <source>
        <dbReference type="ARBA" id="ARBA00007358"/>
    </source>
</evidence>
<dbReference type="EC" id="1.1.1.202" evidence="5"/>
<dbReference type="CDD" id="cd17814">
    <property type="entry name" value="Fe-ADH-like"/>
    <property type="match status" value="1"/>
</dbReference>
<dbReference type="Pfam" id="PF00465">
    <property type="entry name" value="Fe-ADH"/>
    <property type="match status" value="1"/>
</dbReference>
<reference evidence="5 6" key="1">
    <citation type="journal article" date="1994" name="J. Ferment. Bioeng.">
        <title>Molecular cloning and nucleotide sequence of the gene for an alkaline protease from the alkalophilic Bacillus sp. KSM-K16.</title>
        <authorList>
            <person name="Hakamada Y."/>
            <person name="Kobayashi T."/>
            <person name="Hitomi J."/>
            <person name="Kawai S."/>
            <person name="Ito S."/>
        </authorList>
    </citation>
    <scope>NUCLEOTIDE SEQUENCE [LARGE SCALE GENOMIC DNA]</scope>
    <source>
        <strain evidence="5 6">KSM-K16</strain>
    </source>
</reference>
<sequence length="410" mass="44255">MKNNKQEFKNGIYKFIRINFHKNFHKEIGMNINKFVTPEIIFGSDAIRQAGDACVRLGARKVLIVSDNGVANAGWLEKVMDLCKESHLPFATFIDVTIDPKDREVEQGCRVFVQHECDAIIGIGGGSVLDVAKAIAILATNGGAISDYEGIDKIKKPLPPMIMIMTTAGSGSEVSQFSIIVDSTRKKKMTIISKTLVPDIAIIDPFTLVTKDSSLTATTGMDVLTHAVEAYVSVAATPLTDVQAKNALTLCAQYLRPSVASKTNKEAKEAMAMASLQAGLAFSNAILGAAHAISHAIGGKFPLPHGEINAILLPYVMDFNFIAAPKRFSDIATCLGIDTRGLTDREAGNAAIQSVKELSSDIGIPTKFKQVGLTEMIDHISQVALEDACMITNPRDMDIEQVKQVLNHVL</sequence>
<gene>
    <name evidence="5" type="ordered locus">ABC0042</name>
</gene>
<dbReference type="AlphaFoldDB" id="Q5WLZ0"/>
<dbReference type="Pfam" id="PF25137">
    <property type="entry name" value="ADH_Fe_C"/>
    <property type="match status" value="1"/>
</dbReference>
<reference evidence="5 6" key="5">
    <citation type="journal article" date="2007" name="Extremophiles">
        <title>Intragenomic diversity of the V1 regions of 16S rRNA genes in high-alkaline protease-producing Bacillus clausii spp.</title>
        <authorList>
            <person name="Kageyama Y."/>
            <person name="Takaki Y."/>
            <person name="Shimamura S."/>
            <person name="Nishi S."/>
            <person name="Nogi Y."/>
            <person name="Uchimura K."/>
            <person name="Kobayashi T."/>
            <person name="Hitomi J."/>
            <person name="Ozaki K."/>
            <person name="Kawai S."/>
            <person name="Ito S."/>
            <person name="Horikoshi K."/>
        </authorList>
    </citation>
    <scope>NUCLEOTIDE SEQUENCE [LARGE SCALE GENOMIC DNA]</scope>
    <source>
        <strain evidence="5 6">KSM-K16</strain>
    </source>
</reference>
<dbReference type="InterPro" id="IPR039697">
    <property type="entry name" value="Alcohol_dehydrogenase_Fe"/>
</dbReference>
<evidence type="ECO:0000313" key="5">
    <source>
        <dbReference type="EMBL" id="BAD62585.1"/>
    </source>
</evidence>